<dbReference type="PANTHER" id="PTHR44591">
    <property type="entry name" value="STRESS RESPONSE REGULATOR PROTEIN 1"/>
    <property type="match status" value="1"/>
</dbReference>
<dbReference type="eggNOG" id="COG2204">
    <property type="taxonomic scope" value="Bacteria"/>
</dbReference>
<dbReference type="PROSITE" id="PS50110">
    <property type="entry name" value="RESPONSE_REGULATORY"/>
    <property type="match status" value="1"/>
</dbReference>
<dbReference type="KEGG" id="daf:Desaf_1447"/>
<dbReference type="SMART" id="SM00448">
    <property type="entry name" value="REC"/>
    <property type="match status" value="1"/>
</dbReference>
<dbReference type="RefSeq" id="WP_014259572.1">
    <property type="nucleotide sequence ID" value="NC_016629.1"/>
</dbReference>
<dbReference type="CDD" id="cd17546">
    <property type="entry name" value="REC_hyHK_CKI1_RcsC-like"/>
    <property type="match status" value="1"/>
</dbReference>
<name>F3Z082_DESAF</name>
<dbReference type="Gene3D" id="3.40.50.2300">
    <property type="match status" value="1"/>
</dbReference>
<feature type="domain" description="Response regulatory" evidence="3">
    <location>
        <begin position="3"/>
        <end position="120"/>
    </location>
</feature>
<evidence type="ECO:0000313" key="4">
    <source>
        <dbReference type="EMBL" id="EGJ49784.1"/>
    </source>
</evidence>
<organism evidence="4 5">
    <name type="scientific">Desulfocurvibacter africanus subsp. africanus str. Walvis Bay</name>
    <dbReference type="NCBI Taxonomy" id="690850"/>
    <lineage>
        <taxon>Bacteria</taxon>
        <taxon>Pseudomonadati</taxon>
        <taxon>Thermodesulfobacteriota</taxon>
        <taxon>Desulfovibrionia</taxon>
        <taxon>Desulfovibrionales</taxon>
        <taxon>Desulfovibrionaceae</taxon>
        <taxon>Desulfocurvibacter</taxon>
    </lineage>
</organism>
<keyword evidence="5" id="KW-1185">Reference proteome</keyword>
<dbReference type="InterPro" id="IPR050595">
    <property type="entry name" value="Bact_response_regulator"/>
</dbReference>
<dbReference type="HOGENOM" id="CLU_000445_69_8_7"/>
<dbReference type="InterPro" id="IPR011006">
    <property type="entry name" value="CheY-like_superfamily"/>
</dbReference>
<dbReference type="GO" id="GO:0000160">
    <property type="term" value="P:phosphorelay signal transduction system"/>
    <property type="evidence" value="ECO:0007669"/>
    <property type="project" value="InterPro"/>
</dbReference>
<dbReference type="EMBL" id="CP003221">
    <property type="protein sequence ID" value="EGJ49784.1"/>
    <property type="molecule type" value="Genomic_DNA"/>
</dbReference>
<reference evidence="4 5" key="1">
    <citation type="journal article" date="2011" name="J. Bacteriol.">
        <title>Genome sequence of the mercury-methylating and pleomorphic Desulfovibrio africanus Strain Walvis Bay.</title>
        <authorList>
            <person name="Brown S.D."/>
            <person name="Wall J.D."/>
            <person name="Kucken A.M."/>
            <person name="Gilmour C.C."/>
            <person name="Podar M."/>
            <person name="Brandt C.C."/>
            <person name="Teshima H."/>
            <person name="Detter J.C."/>
            <person name="Han C.S."/>
            <person name="Land M.L."/>
            <person name="Lucas S."/>
            <person name="Han J."/>
            <person name="Pennacchio L."/>
            <person name="Nolan M."/>
            <person name="Pitluck S."/>
            <person name="Woyke T."/>
            <person name="Goodwin L."/>
            <person name="Palumbo A.V."/>
            <person name="Elias D.A."/>
        </authorList>
    </citation>
    <scope>NUCLEOTIDE SEQUENCE [LARGE SCALE GENOMIC DNA]</scope>
    <source>
        <strain evidence="4 5">Walvis Bay</strain>
    </source>
</reference>
<dbReference type="AlphaFoldDB" id="F3Z082"/>
<evidence type="ECO:0000256" key="2">
    <source>
        <dbReference type="PROSITE-ProRule" id="PRU00169"/>
    </source>
</evidence>
<evidence type="ECO:0000256" key="1">
    <source>
        <dbReference type="ARBA" id="ARBA00022553"/>
    </source>
</evidence>
<dbReference type="PANTHER" id="PTHR44591:SF23">
    <property type="entry name" value="CHEY SUBFAMILY"/>
    <property type="match status" value="1"/>
</dbReference>
<dbReference type="SUPFAM" id="SSF52172">
    <property type="entry name" value="CheY-like"/>
    <property type="match status" value="1"/>
</dbReference>
<evidence type="ECO:0000313" key="5">
    <source>
        <dbReference type="Proteomes" id="UP000007844"/>
    </source>
</evidence>
<gene>
    <name evidence="4" type="ORF">Desaf_1447</name>
</gene>
<accession>F3Z082</accession>
<feature type="modified residue" description="4-aspartylphosphate" evidence="2">
    <location>
        <position position="52"/>
    </location>
</feature>
<dbReference type="Pfam" id="PF00072">
    <property type="entry name" value="Response_reg"/>
    <property type="match status" value="1"/>
</dbReference>
<proteinExistence type="predicted"/>
<keyword evidence="1 2" id="KW-0597">Phosphoprotein</keyword>
<dbReference type="Proteomes" id="UP000007844">
    <property type="component" value="Chromosome"/>
</dbReference>
<dbReference type="InterPro" id="IPR001789">
    <property type="entry name" value="Sig_transdc_resp-reg_receiver"/>
</dbReference>
<dbReference type="STRING" id="690850.Desaf_1447"/>
<evidence type="ECO:0000259" key="3">
    <source>
        <dbReference type="PROSITE" id="PS50110"/>
    </source>
</evidence>
<sequence>MHNILVIDDDAAIRTFLRRFLEKEGFHVSEAEDGEAALRRLDSGPADLVIVDIFMPRKDGFETIREIKGRKTPCKILAISGGGSIGRLDYLDLAKIFGANAVLAKPISRDALITTVSTLAMA</sequence>
<protein>
    <submittedName>
        <fullName evidence="4">Response regulator receiver protein</fullName>
    </submittedName>
</protein>